<organism evidence="1">
    <name type="scientific">marine sediment metagenome</name>
    <dbReference type="NCBI Taxonomy" id="412755"/>
    <lineage>
        <taxon>unclassified sequences</taxon>
        <taxon>metagenomes</taxon>
        <taxon>ecological metagenomes</taxon>
    </lineage>
</organism>
<dbReference type="InterPro" id="IPR036098">
    <property type="entry name" value="Thymidylate_synthase_ThyX_sf"/>
</dbReference>
<dbReference type="SUPFAM" id="SSF69796">
    <property type="entry name" value="Thymidylate synthase-complementing protein Thy1"/>
    <property type="match status" value="1"/>
</dbReference>
<dbReference type="GO" id="GO:0050797">
    <property type="term" value="F:thymidylate synthase (FAD) activity"/>
    <property type="evidence" value="ECO:0007669"/>
    <property type="project" value="InterPro"/>
</dbReference>
<dbReference type="GO" id="GO:0050660">
    <property type="term" value="F:flavin adenine dinucleotide binding"/>
    <property type="evidence" value="ECO:0007669"/>
    <property type="project" value="InterPro"/>
</dbReference>
<dbReference type="EMBL" id="LAZR01015289">
    <property type="protein sequence ID" value="KKM13829.1"/>
    <property type="molecule type" value="Genomic_DNA"/>
</dbReference>
<proteinExistence type="inferred from homology"/>
<dbReference type="GO" id="GO:0006231">
    <property type="term" value="P:dTMP biosynthetic process"/>
    <property type="evidence" value="ECO:0007669"/>
    <property type="project" value="InterPro"/>
</dbReference>
<name>A0A0F9I2C4_9ZZZZ</name>
<dbReference type="AlphaFoldDB" id="A0A0F9I2C4"/>
<dbReference type="GO" id="GO:0070402">
    <property type="term" value="F:NADPH binding"/>
    <property type="evidence" value="ECO:0007669"/>
    <property type="project" value="TreeGrafter"/>
</dbReference>
<dbReference type="Pfam" id="PF02511">
    <property type="entry name" value="Thy1"/>
    <property type="match status" value="1"/>
</dbReference>
<dbReference type="PROSITE" id="PS51331">
    <property type="entry name" value="THYX"/>
    <property type="match status" value="1"/>
</dbReference>
<dbReference type="CDD" id="cd20175">
    <property type="entry name" value="ThyX"/>
    <property type="match status" value="1"/>
</dbReference>
<dbReference type="InterPro" id="IPR003669">
    <property type="entry name" value="Thymidylate_synthase_ThyX"/>
</dbReference>
<comment type="caution">
    <text evidence="1">The sequence shown here is derived from an EMBL/GenBank/DDBJ whole genome shotgun (WGS) entry which is preliminary data.</text>
</comment>
<sequence>MNIMLEGPEVGFILDPTVHVIAVPVFYPHSRYKLPTYHPNPDNLDVTMLQGTSCEQLIAHAGKGCYDSYGEDGRSIEEHIRGLIDVGHGSVLEHANISVFIEGISRGCSHEFVRHRAGFSYSQRSTRYVDEGECSIVLEPHMAMLYKMDATERRPDEEILITRYCQSLRDSVNEYRFAVDKLLRLAPTDLGETDKRKWARGKARQLLPIGLETRMTVTANLRAWRHFLVMRSSQHAEAEIRRLTQELWWQLSPYAPSVFKDLEDGGVQVGEFLEFSTEHPKV</sequence>
<protein>
    <submittedName>
        <fullName evidence="1">Uncharacterized protein</fullName>
    </submittedName>
</protein>
<dbReference type="NCBIfam" id="TIGR02170">
    <property type="entry name" value="thyX"/>
    <property type="match status" value="1"/>
</dbReference>
<dbReference type="Gene3D" id="3.30.1360.170">
    <property type="match status" value="1"/>
</dbReference>
<reference evidence="1" key="1">
    <citation type="journal article" date="2015" name="Nature">
        <title>Complex archaea that bridge the gap between prokaryotes and eukaryotes.</title>
        <authorList>
            <person name="Spang A."/>
            <person name="Saw J.H."/>
            <person name="Jorgensen S.L."/>
            <person name="Zaremba-Niedzwiedzka K."/>
            <person name="Martijn J."/>
            <person name="Lind A.E."/>
            <person name="van Eijk R."/>
            <person name="Schleper C."/>
            <person name="Guy L."/>
            <person name="Ettema T.J."/>
        </authorList>
    </citation>
    <scope>NUCLEOTIDE SEQUENCE</scope>
</reference>
<dbReference type="PANTHER" id="PTHR34934:SF1">
    <property type="entry name" value="FLAVIN-DEPENDENT THYMIDYLATE SYNTHASE"/>
    <property type="match status" value="1"/>
</dbReference>
<accession>A0A0F9I2C4</accession>
<dbReference type="GO" id="GO:0004799">
    <property type="term" value="F:thymidylate synthase activity"/>
    <property type="evidence" value="ECO:0007669"/>
    <property type="project" value="TreeGrafter"/>
</dbReference>
<dbReference type="HAMAP" id="MF_01408">
    <property type="entry name" value="ThyX"/>
    <property type="match status" value="1"/>
</dbReference>
<dbReference type="PANTHER" id="PTHR34934">
    <property type="entry name" value="FLAVIN-DEPENDENT THYMIDYLATE SYNTHASE"/>
    <property type="match status" value="1"/>
</dbReference>
<gene>
    <name evidence="1" type="ORF">LCGC14_1712230</name>
</gene>
<evidence type="ECO:0000313" key="1">
    <source>
        <dbReference type="EMBL" id="KKM13829.1"/>
    </source>
</evidence>